<gene>
    <name evidence="2" type="ORF">GAH_00178</name>
</gene>
<dbReference type="RefSeq" id="WP_048094266.1">
    <property type="nucleotide sequence ID" value="NZ_CP011267.1"/>
</dbReference>
<dbReference type="STRING" id="113653.GAH_00178"/>
<dbReference type="EMBL" id="CP011267">
    <property type="protein sequence ID" value="AKG92465.1"/>
    <property type="molecule type" value="Genomic_DNA"/>
</dbReference>
<dbReference type="OrthoDB" id="51561at2157"/>
<dbReference type="GeneID" id="24802766"/>
<keyword evidence="3" id="KW-1185">Reference proteome</keyword>
<dbReference type="AlphaFoldDB" id="A0A0F7IGR9"/>
<sequence>MRVGWSSSHGEFLIDDYYYFSKLKKIAEDEGIVAECVDSFYRLENYDVIVFNYPEVQFKLRELSRMRGWLRRRKTVVFASYYNNLDRVSEVINRALKRLNSEIRLEMDMVVDEENNLGDPRFPVAEWNGRKVVMPCSSSVSGGVPVVKSEKAVFASYQELWSGKVIVLGTCVFWDNYSIDLLSNRELALAILADDL</sequence>
<dbReference type="Pfam" id="PF14258">
    <property type="entry name" value="DUF4350"/>
    <property type="match status" value="1"/>
</dbReference>
<name>A0A0F7IGR9_9EURY</name>
<feature type="domain" description="DUF4350" evidence="1">
    <location>
        <begin position="21"/>
        <end position="192"/>
    </location>
</feature>
<organism evidence="2 3">
    <name type="scientific">Geoglobus ahangari</name>
    <dbReference type="NCBI Taxonomy" id="113653"/>
    <lineage>
        <taxon>Archaea</taxon>
        <taxon>Methanobacteriati</taxon>
        <taxon>Methanobacteriota</taxon>
        <taxon>Archaeoglobi</taxon>
        <taxon>Archaeoglobales</taxon>
        <taxon>Archaeoglobaceae</taxon>
        <taxon>Geoglobus</taxon>
    </lineage>
</organism>
<evidence type="ECO:0000313" key="3">
    <source>
        <dbReference type="Proteomes" id="UP000034723"/>
    </source>
</evidence>
<dbReference type="PATRIC" id="fig|113653.22.peg.175"/>
<protein>
    <recommendedName>
        <fullName evidence="1">DUF4350 domain-containing protein</fullName>
    </recommendedName>
</protein>
<dbReference type="KEGG" id="gah:GAH_00178"/>
<evidence type="ECO:0000313" key="2">
    <source>
        <dbReference type="EMBL" id="AKG92465.1"/>
    </source>
</evidence>
<accession>A0A0F7IGR9</accession>
<evidence type="ECO:0000259" key="1">
    <source>
        <dbReference type="Pfam" id="PF14258"/>
    </source>
</evidence>
<dbReference type="InterPro" id="IPR025646">
    <property type="entry name" value="DUF4350"/>
</dbReference>
<proteinExistence type="predicted"/>
<dbReference type="HOGENOM" id="CLU_1266342_0_0_2"/>
<dbReference type="InParanoid" id="A0A0F7IGR9"/>
<dbReference type="Proteomes" id="UP000034723">
    <property type="component" value="Chromosome"/>
</dbReference>
<reference evidence="2 3" key="1">
    <citation type="submission" date="2015-04" db="EMBL/GenBank/DDBJ databases">
        <title>The complete genome sequence of the hyperthermophilic, obligate iron-reducing archaeon Geoglobus ahangari strain 234T.</title>
        <authorList>
            <person name="Manzella M.P."/>
            <person name="Holmes D.E."/>
            <person name="Rocheleau J.M."/>
            <person name="Chung A."/>
            <person name="Reguera G."/>
            <person name="Kashefi K."/>
        </authorList>
    </citation>
    <scope>NUCLEOTIDE SEQUENCE [LARGE SCALE GENOMIC DNA]</scope>
    <source>
        <strain evidence="2 3">234</strain>
    </source>
</reference>